<dbReference type="RefSeq" id="WP_107665425.1">
    <property type="nucleotide sequence ID" value="NZ_PZKG01000133.1"/>
</dbReference>
<dbReference type="InterPro" id="IPR050275">
    <property type="entry name" value="PGM_Phosphatase"/>
</dbReference>
<gene>
    <name evidence="1" type="ORF">C5F48_19170</name>
</gene>
<dbReference type="OrthoDB" id="9781415at2"/>
<dbReference type="InterPro" id="IPR013078">
    <property type="entry name" value="His_Pase_superF_clade-1"/>
</dbReference>
<dbReference type="Pfam" id="PF00300">
    <property type="entry name" value="His_Phos_1"/>
    <property type="match status" value="1"/>
</dbReference>
<protein>
    <submittedName>
        <fullName evidence="1">Histidine phosphatase family protein</fullName>
    </submittedName>
</protein>
<keyword evidence="2" id="KW-1185">Reference proteome</keyword>
<evidence type="ECO:0000313" key="2">
    <source>
        <dbReference type="Proteomes" id="UP000241010"/>
    </source>
</evidence>
<dbReference type="CDD" id="cd07067">
    <property type="entry name" value="HP_PGM_like"/>
    <property type="match status" value="1"/>
</dbReference>
<dbReference type="AlphaFoldDB" id="A0A2T4JQF2"/>
<name>A0A2T4JQF2_9RHOB</name>
<dbReference type="PANTHER" id="PTHR48100">
    <property type="entry name" value="BROAD-SPECIFICITY PHOSPHATASE YOR283W-RELATED"/>
    <property type="match status" value="1"/>
</dbReference>
<evidence type="ECO:0000313" key="1">
    <source>
        <dbReference type="EMBL" id="PTE20142.1"/>
    </source>
</evidence>
<dbReference type="Gene3D" id="3.40.50.1240">
    <property type="entry name" value="Phosphoglycerate mutase-like"/>
    <property type="match status" value="1"/>
</dbReference>
<dbReference type="GO" id="GO:0005737">
    <property type="term" value="C:cytoplasm"/>
    <property type="evidence" value="ECO:0007669"/>
    <property type="project" value="TreeGrafter"/>
</dbReference>
<dbReference type="InterPro" id="IPR029033">
    <property type="entry name" value="His_PPase_superfam"/>
</dbReference>
<dbReference type="SMART" id="SM00855">
    <property type="entry name" value="PGAM"/>
    <property type="match status" value="1"/>
</dbReference>
<dbReference type="SUPFAM" id="SSF53254">
    <property type="entry name" value="Phosphoglycerate mutase-like"/>
    <property type="match status" value="1"/>
</dbReference>
<accession>A0A2T4JQF2</accession>
<comment type="caution">
    <text evidence="1">The sequence shown here is derived from an EMBL/GenBank/DDBJ whole genome shotgun (WGS) entry which is preliminary data.</text>
</comment>
<proteinExistence type="predicted"/>
<dbReference type="PANTHER" id="PTHR48100:SF1">
    <property type="entry name" value="HISTIDINE PHOSPHATASE FAMILY PROTEIN-RELATED"/>
    <property type="match status" value="1"/>
</dbReference>
<dbReference type="Proteomes" id="UP000241010">
    <property type="component" value="Unassembled WGS sequence"/>
</dbReference>
<sequence length="187" mass="20302">MADLWFIRHFRTPWNANGRLQGRRDIALDDPLGPSDLAALAANAEALAGQSFSAVWCSPLRRARQTAALHGFEAPEILADLTEIDFGDFEGRLWRELEAAHPGLWHEAPHLLSLGESFEAFTARVARVLDQATRLSGPPVLVFGHGAWAGCLASLAEGRDPAGMNRLALKNGALLRLSPGLARVTQH</sequence>
<dbReference type="GO" id="GO:0016791">
    <property type="term" value="F:phosphatase activity"/>
    <property type="evidence" value="ECO:0007669"/>
    <property type="project" value="TreeGrafter"/>
</dbReference>
<dbReference type="EMBL" id="PZKG01000133">
    <property type="protein sequence ID" value="PTE20142.1"/>
    <property type="molecule type" value="Genomic_DNA"/>
</dbReference>
<organism evidence="1 2">
    <name type="scientific">Cereibacter changlensis JA139</name>
    <dbReference type="NCBI Taxonomy" id="1188249"/>
    <lineage>
        <taxon>Bacteria</taxon>
        <taxon>Pseudomonadati</taxon>
        <taxon>Pseudomonadota</taxon>
        <taxon>Alphaproteobacteria</taxon>
        <taxon>Rhodobacterales</taxon>
        <taxon>Paracoccaceae</taxon>
        <taxon>Cereibacter</taxon>
    </lineage>
</organism>
<reference evidence="1 2" key="1">
    <citation type="submission" date="2018-03" db="EMBL/GenBank/DDBJ databases">
        <title>Cereibacter changlensis.</title>
        <authorList>
            <person name="Meyer T.E."/>
            <person name="Miller S."/>
            <person name="Lodha T."/>
            <person name="Gandham S."/>
            <person name="Chintalapati S."/>
            <person name="Chintalapati V.R."/>
        </authorList>
    </citation>
    <scope>NUCLEOTIDE SEQUENCE [LARGE SCALE GENOMIC DNA]</scope>
    <source>
        <strain evidence="1 2">JA139</strain>
    </source>
</reference>